<feature type="compositionally biased region" description="Basic residues" evidence="1">
    <location>
        <begin position="131"/>
        <end position="140"/>
    </location>
</feature>
<protein>
    <submittedName>
        <fullName evidence="2">Uncharacterized protein</fullName>
    </submittedName>
</protein>
<sequence length="140" mass="15018">MFSPSHFLVTSTQDDSPSTLVIFPPGTTLEPLPQVVVSQAKPSVPSCSTSSDPISLEFPPRSLVTSSALIVPSTQTSIVSQNIPNLSLVSSSIQRPSMPSCSPSSIRRQSLSSTSEPIFSPDSSDFSRHSGQWRRQRSLS</sequence>
<evidence type="ECO:0000256" key="1">
    <source>
        <dbReference type="SAM" id="MobiDB-lite"/>
    </source>
</evidence>
<feature type="compositionally biased region" description="Low complexity" evidence="1">
    <location>
        <begin position="100"/>
        <end position="115"/>
    </location>
</feature>
<evidence type="ECO:0000313" key="2">
    <source>
        <dbReference type="EMBL" id="JAT29768.1"/>
    </source>
</evidence>
<feature type="region of interest" description="Disordered" evidence="1">
    <location>
        <begin position="92"/>
        <end position="140"/>
    </location>
</feature>
<gene>
    <name evidence="2" type="ORF">g.52792</name>
</gene>
<organism evidence="2">
    <name type="scientific">Graphocephala atropunctata</name>
    <dbReference type="NCBI Taxonomy" id="36148"/>
    <lineage>
        <taxon>Eukaryota</taxon>
        <taxon>Metazoa</taxon>
        <taxon>Ecdysozoa</taxon>
        <taxon>Arthropoda</taxon>
        <taxon>Hexapoda</taxon>
        <taxon>Insecta</taxon>
        <taxon>Pterygota</taxon>
        <taxon>Neoptera</taxon>
        <taxon>Paraneoptera</taxon>
        <taxon>Hemiptera</taxon>
        <taxon>Auchenorrhyncha</taxon>
        <taxon>Membracoidea</taxon>
        <taxon>Cicadellidae</taxon>
        <taxon>Cicadellinae</taxon>
        <taxon>Cicadellini</taxon>
        <taxon>Graphocephala</taxon>
    </lineage>
</organism>
<dbReference type="AlphaFoldDB" id="A0A1B6M1I9"/>
<proteinExistence type="predicted"/>
<feature type="non-terminal residue" evidence="2">
    <location>
        <position position="140"/>
    </location>
</feature>
<accession>A0A1B6M1I9</accession>
<reference evidence="2" key="1">
    <citation type="submission" date="2015-11" db="EMBL/GenBank/DDBJ databases">
        <title>De novo transcriptome assembly of four potential Pierce s Disease insect vectors from Arizona vineyards.</title>
        <authorList>
            <person name="Tassone E.E."/>
        </authorList>
    </citation>
    <scope>NUCLEOTIDE SEQUENCE</scope>
</reference>
<dbReference type="EMBL" id="GEBQ01010209">
    <property type="protein sequence ID" value="JAT29768.1"/>
    <property type="molecule type" value="Transcribed_RNA"/>
</dbReference>
<name>A0A1B6M1I9_9HEMI</name>